<feature type="domain" description="Beta-lactamase-related" evidence="1">
    <location>
        <begin position="71"/>
        <end position="270"/>
    </location>
</feature>
<protein>
    <submittedName>
        <fullName evidence="2">CubicO group peptidase (Beta-lactamase class C family)</fullName>
    </submittedName>
</protein>
<reference evidence="2 3" key="1">
    <citation type="submission" date="2020-07" db="EMBL/GenBank/DDBJ databases">
        <title>Genomic Encyclopedia of Type Strains, Phase IV (KMG-V): Genome sequencing to study the core and pangenomes of soil and plant-associated prokaryotes.</title>
        <authorList>
            <person name="Whitman W."/>
        </authorList>
    </citation>
    <scope>NUCLEOTIDE SEQUENCE [LARGE SCALE GENOMIC DNA]</scope>
    <source>
        <strain evidence="2 3">X4EP2</strain>
    </source>
</reference>
<proteinExistence type="predicted"/>
<dbReference type="PANTHER" id="PTHR43283:SF7">
    <property type="entry name" value="BETA-LACTAMASE-RELATED DOMAIN-CONTAINING PROTEIN"/>
    <property type="match status" value="1"/>
</dbReference>
<keyword evidence="3" id="KW-1185">Reference proteome</keyword>
<sequence>MMVVYKGKVVFEYGDVARATSVASVRKSVLDMLYAAELKNLKDNLNYATVVELGLQDKVPFVHPEELANFEQLLASRSGIYIANGNGDQDALTPKRGSEYPGTHFFYNNWDFNALGTAFEKLTHKDIYDALRDDLAIPIGMQDFDRARQKKAVDPAQAHDGYPMWLSTRDMARLGVLMISHGNWGGKQLADGDFLSWSTNVVTPFADINPTSLHQIGLPTRWGYGRLWWVWDGAVYPGNTFVGPYQGAYSAMGSGGQFITVFPMMDLVVVHKVDIDANYAANMSALGYDSALDMVLDARCGTDCN</sequence>
<dbReference type="InterPro" id="IPR001466">
    <property type="entry name" value="Beta-lactam-related"/>
</dbReference>
<dbReference type="InterPro" id="IPR050789">
    <property type="entry name" value="Diverse_Enzym_Activities"/>
</dbReference>
<dbReference type="AlphaFoldDB" id="A0A7Y9PEN5"/>
<gene>
    <name evidence="2" type="ORF">HDF17_000586</name>
</gene>
<dbReference type="PANTHER" id="PTHR43283">
    <property type="entry name" value="BETA-LACTAMASE-RELATED"/>
    <property type="match status" value="1"/>
</dbReference>
<name>A0A7Y9PEN5_9BACT</name>
<evidence type="ECO:0000313" key="3">
    <source>
        <dbReference type="Proteomes" id="UP000589520"/>
    </source>
</evidence>
<dbReference type="Pfam" id="PF00144">
    <property type="entry name" value="Beta-lactamase"/>
    <property type="match status" value="1"/>
</dbReference>
<organism evidence="2 3">
    <name type="scientific">Granulicella arctica</name>
    <dbReference type="NCBI Taxonomy" id="940613"/>
    <lineage>
        <taxon>Bacteria</taxon>
        <taxon>Pseudomonadati</taxon>
        <taxon>Acidobacteriota</taxon>
        <taxon>Terriglobia</taxon>
        <taxon>Terriglobales</taxon>
        <taxon>Acidobacteriaceae</taxon>
        <taxon>Granulicella</taxon>
    </lineage>
</organism>
<dbReference type="RefSeq" id="WP_179487596.1">
    <property type="nucleotide sequence ID" value="NZ_JACCCW010000001.1"/>
</dbReference>
<evidence type="ECO:0000259" key="1">
    <source>
        <dbReference type="Pfam" id="PF00144"/>
    </source>
</evidence>
<dbReference type="EMBL" id="JACCCW010000001">
    <property type="protein sequence ID" value="NYF78299.1"/>
    <property type="molecule type" value="Genomic_DNA"/>
</dbReference>
<evidence type="ECO:0000313" key="2">
    <source>
        <dbReference type="EMBL" id="NYF78299.1"/>
    </source>
</evidence>
<dbReference type="SUPFAM" id="SSF56601">
    <property type="entry name" value="beta-lactamase/transpeptidase-like"/>
    <property type="match status" value="1"/>
</dbReference>
<dbReference type="InterPro" id="IPR012338">
    <property type="entry name" value="Beta-lactam/transpept-like"/>
</dbReference>
<comment type="caution">
    <text evidence="2">The sequence shown here is derived from an EMBL/GenBank/DDBJ whole genome shotgun (WGS) entry which is preliminary data.</text>
</comment>
<dbReference type="Gene3D" id="3.40.710.10">
    <property type="entry name" value="DD-peptidase/beta-lactamase superfamily"/>
    <property type="match status" value="1"/>
</dbReference>
<dbReference type="Proteomes" id="UP000589520">
    <property type="component" value="Unassembled WGS sequence"/>
</dbReference>
<accession>A0A7Y9PEN5</accession>